<dbReference type="PROSITE" id="PS51669">
    <property type="entry name" value="4FE4S_MOW_BIS_MGD"/>
    <property type="match status" value="1"/>
</dbReference>
<reference evidence="7 8" key="1">
    <citation type="submission" date="2011-01" db="EMBL/GenBank/DDBJ databases">
        <title>Complete sequence of chromosome of Streptomyces flavogriseus ATCC 33331.</title>
        <authorList>
            <consortium name="US DOE Joint Genome Institute"/>
            <person name="Lucas S."/>
            <person name="Copeland A."/>
            <person name="Lapidus A."/>
            <person name="Cheng J.-F."/>
            <person name="Goodwin L."/>
            <person name="Pitluck S."/>
            <person name="Davenport K."/>
            <person name="Detter J.C."/>
            <person name="Han C."/>
            <person name="Tapia R."/>
            <person name="Land M."/>
            <person name="Hauser L."/>
            <person name="Kyrpides N."/>
            <person name="Ivanova N."/>
            <person name="Ovchinnikova G."/>
            <person name="Pagani I."/>
            <person name="Brumm P."/>
            <person name="Mead D."/>
            <person name="Woyke T."/>
        </authorList>
    </citation>
    <scope>NUCLEOTIDE SEQUENCE [LARGE SCALE GENOMIC DNA]</scope>
    <source>
        <strain evidence="8">ATCC 33331 / IAF-45CD</strain>
    </source>
</reference>
<dbReference type="CDD" id="cd02782">
    <property type="entry name" value="MopB_CT_1"/>
    <property type="match status" value="1"/>
</dbReference>
<dbReference type="GO" id="GO:0016491">
    <property type="term" value="F:oxidoreductase activity"/>
    <property type="evidence" value="ECO:0007669"/>
    <property type="project" value="UniProtKB-KW"/>
</dbReference>
<protein>
    <submittedName>
        <fullName evidence="7">Molybdopterin oxidoreductase</fullName>
    </submittedName>
</protein>
<dbReference type="GO" id="GO:0051539">
    <property type="term" value="F:4 iron, 4 sulfur cluster binding"/>
    <property type="evidence" value="ECO:0007669"/>
    <property type="project" value="UniProtKB-KW"/>
</dbReference>
<dbReference type="PANTHER" id="PTHR43105">
    <property type="entry name" value="RESPIRATORY NITRATE REDUCTASE"/>
    <property type="match status" value="1"/>
</dbReference>
<evidence type="ECO:0000256" key="5">
    <source>
        <dbReference type="ARBA" id="ARBA00023014"/>
    </source>
</evidence>
<evidence type="ECO:0000259" key="6">
    <source>
        <dbReference type="PROSITE" id="PS51669"/>
    </source>
</evidence>
<evidence type="ECO:0000256" key="3">
    <source>
        <dbReference type="ARBA" id="ARBA00023002"/>
    </source>
</evidence>
<dbReference type="GO" id="GO:0046872">
    <property type="term" value="F:metal ion binding"/>
    <property type="evidence" value="ECO:0007669"/>
    <property type="project" value="UniProtKB-KW"/>
</dbReference>
<dbReference type="InterPro" id="IPR006657">
    <property type="entry name" value="MoPterin_dinucl-bd_dom"/>
</dbReference>
<dbReference type="SUPFAM" id="SSF53706">
    <property type="entry name" value="Formate dehydrogenase/DMSO reductase, domains 1-3"/>
    <property type="match status" value="1"/>
</dbReference>
<evidence type="ECO:0000256" key="2">
    <source>
        <dbReference type="ARBA" id="ARBA00022723"/>
    </source>
</evidence>
<dbReference type="SMART" id="SM00926">
    <property type="entry name" value="Molybdop_Fe4S4"/>
    <property type="match status" value="1"/>
</dbReference>
<keyword evidence="5" id="KW-0411">Iron-sulfur</keyword>
<dbReference type="InterPro" id="IPR050123">
    <property type="entry name" value="Prok_molybdopt-oxidoreductase"/>
</dbReference>
<evidence type="ECO:0000256" key="1">
    <source>
        <dbReference type="ARBA" id="ARBA00022485"/>
    </source>
</evidence>
<dbReference type="OrthoDB" id="7376058at2"/>
<keyword evidence="3" id="KW-0560">Oxidoreductase</keyword>
<dbReference type="Pfam" id="PF00384">
    <property type="entry name" value="Molybdopterin"/>
    <property type="match status" value="1"/>
</dbReference>
<dbReference type="Pfam" id="PF01568">
    <property type="entry name" value="Molydop_binding"/>
    <property type="match status" value="1"/>
</dbReference>
<dbReference type="InterPro" id="IPR006656">
    <property type="entry name" value="Mopterin_OxRdtase"/>
</dbReference>
<dbReference type="InterPro" id="IPR006963">
    <property type="entry name" value="Mopterin_OxRdtase_4Fe-4S_dom"/>
</dbReference>
<keyword evidence="1" id="KW-0004">4Fe-4S</keyword>
<dbReference type="Gene3D" id="3.40.228.10">
    <property type="entry name" value="Dimethylsulfoxide Reductase, domain 2"/>
    <property type="match status" value="1"/>
</dbReference>
<dbReference type="Pfam" id="PF04879">
    <property type="entry name" value="Molybdop_Fe4S4"/>
    <property type="match status" value="1"/>
</dbReference>
<name>A0A8D3WKT5_STRFA</name>
<dbReference type="PANTHER" id="PTHR43105:SF9">
    <property type="entry name" value="NADPH-FE(3+) OXIDOREDUCTASE SUBUNIT ALPHA"/>
    <property type="match status" value="1"/>
</dbReference>
<dbReference type="Gene3D" id="3.40.50.740">
    <property type="match status" value="1"/>
</dbReference>
<evidence type="ECO:0000256" key="4">
    <source>
        <dbReference type="ARBA" id="ARBA00023004"/>
    </source>
</evidence>
<dbReference type="Gene3D" id="2.40.40.20">
    <property type="match status" value="1"/>
</dbReference>
<sequence>MSHDSRTAPRICPLCEATCGLTLTIEGTTVTGARGDHDDVFSQGFICPKGASFGGLDADPDRLRTPLVRTDGVLREATWSEAFDAVAAKIPALTREHGEQAVGVYLGNPNVHTMAGGLYPPLLLSALGTRNVFTASTLDQMPKHVSSGLLFGDAQAIPVPDLDRTAHLLLIGANPLESNGSLCTAPDFPGRLRALRRRGGTLTVVDPRRTRTARLADRHAAIRPGTDALLLAALTQVLVEEKLTDPGALGEHLEGLDELTEAIADFTPEAVAAACDLDAETIRAIARELAAAPAAAVYGRIGSCTVEHGTLASWLVDVLNILTGNLDRPGGALFPLSATARAPRAAAPGKGFALGRWTSRVSGHPEAKGELPVSALAEEIETPGEGRIRALIVVAGNPVLSAPDGDRLDRALADGLDFMVSVDPYLNETSRHADVVLPPPPPSQGAHFDFALNSLAVRNQVRYSRPAVPLEEGRMDESEILARLVLAVGGMHGAPPEAVDDRAIGAALAKAGAPASLAGELTGRTGAERRLDLMLRLGPYGLTLEQLLAHPHGIDLGPLKPRLPEVLRTRSGRIELLPAPIAADLPRLRASLGARPAGLVLVGRRHLRSNNSWMHNVPALRGGSNVCTLQIHPDDAARIGLADGDTARITAAGGEVEAFAEITDSVRTGVVSLPHGWGHSRPGTRMSVAGDDPGVNVNQLLDGTLLDPLSGTAVLNAVPVAVTPSR</sequence>
<dbReference type="KEGG" id="sfa:Sfla_5118"/>
<evidence type="ECO:0000313" key="7">
    <source>
        <dbReference type="EMBL" id="ADW06517.1"/>
    </source>
</evidence>
<dbReference type="Proteomes" id="UP000002066">
    <property type="component" value="Chromosome"/>
</dbReference>
<accession>A0A8D3WKT5</accession>
<feature type="domain" description="4Fe-4S Mo/W bis-MGD-type" evidence="6">
    <location>
        <begin position="5"/>
        <end position="61"/>
    </location>
</feature>
<dbReference type="Gene3D" id="2.20.25.90">
    <property type="entry name" value="ADC-like domains"/>
    <property type="match status" value="1"/>
</dbReference>
<dbReference type="GO" id="GO:0043546">
    <property type="term" value="F:molybdopterin cofactor binding"/>
    <property type="evidence" value="ECO:0007669"/>
    <property type="project" value="InterPro"/>
</dbReference>
<dbReference type="EMBL" id="CP002475">
    <property type="protein sequence ID" value="ADW06517.1"/>
    <property type="molecule type" value="Genomic_DNA"/>
</dbReference>
<gene>
    <name evidence="7" type="ordered locus">Sfla_5118</name>
</gene>
<dbReference type="GO" id="GO:0016020">
    <property type="term" value="C:membrane"/>
    <property type="evidence" value="ECO:0007669"/>
    <property type="project" value="TreeGrafter"/>
</dbReference>
<dbReference type="AlphaFoldDB" id="A0A8D3WKT5"/>
<evidence type="ECO:0000313" key="8">
    <source>
        <dbReference type="Proteomes" id="UP000002066"/>
    </source>
</evidence>
<organism evidence="7 8">
    <name type="scientific">Streptomyces pratensis (strain ATCC 33331 / IAF-45CD)</name>
    <dbReference type="NCBI Taxonomy" id="591167"/>
    <lineage>
        <taxon>Bacteria</taxon>
        <taxon>Bacillati</taxon>
        <taxon>Actinomycetota</taxon>
        <taxon>Actinomycetes</taxon>
        <taxon>Kitasatosporales</taxon>
        <taxon>Streptomycetaceae</taxon>
        <taxon>Streptomyces</taxon>
    </lineage>
</organism>
<keyword evidence="4" id="KW-0408">Iron</keyword>
<keyword evidence="2" id="KW-0479">Metal-binding</keyword>
<proteinExistence type="predicted"/>